<dbReference type="EMBL" id="CP039346">
    <property type="protein sequence ID" value="QCD83312.1"/>
    <property type="molecule type" value="Genomic_DNA"/>
</dbReference>
<evidence type="ECO:0000313" key="2">
    <source>
        <dbReference type="Proteomes" id="UP000501690"/>
    </source>
</evidence>
<accession>A0A4D6L461</accession>
<protein>
    <submittedName>
        <fullName evidence="1">Uncharacterized protein</fullName>
    </submittedName>
</protein>
<proteinExistence type="predicted"/>
<name>A0A4D6L461_VIGUN</name>
<dbReference type="AlphaFoldDB" id="A0A4D6L461"/>
<sequence>MALEHVAPGGEGRPARRYLLRQWHRRPLALGGTCPLPSGLEASFAGRYSRVARQ</sequence>
<dbReference type="Proteomes" id="UP000501690">
    <property type="component" value="Linkage Group LG2"/>
</dbReference>
<reference evidence="1 2" key="1">
    <citation type="submission" date="2019-04" db="EMBL/GenBank/DDBJ databases">
        <title>An improved genome assembly and genetic linkage map for asparagus bean, Vigna unguiculata ssp. sesquipedialis.</title>
        <authorList>
            <person name="Xia Q."/>
            <person name="Zhang R."/>
            <person name="Dong Y."/>
        </authorList>
    </citation>
    <scope>NUCLEOTIDE SEQUENCE [LARGE SCALE GENOMIC DNA]</scope>
    <source>
        <tissue evidence="1">Leaf</tissue>
    </source>
</reference>
<organism evidence="1 2">
    <name type="scientific">Vigna unguiculata</name>
    <name type="common">Cowpea</name>
    <dbReference type="NCBI Taxonomy" id="3917"/>
    <lineage>
        <taxon>Eukaryota</taxon>
        <taxon>Viridiplantae</taxon>
        <taxon>Streptophyta</taxon>
        <taxon>Embryophyta</taxon>
        <taxon>Tracheophyta</taxon>
        <taxon>Spermatophyta</taxon>
        <taxon>Magnoliopsida</taxon>
        <taxon>eudicotyledons</taxon>
        <taxon>Gunneridae</taxon>
        <taxon>Pentapetalae</taxon>
        <taxon>rosids</taxon>
        <taxon>fabids</taxon>
        <taxon>Fabales</taxon>
        <taxon>Fabaceae</taxon>
        <taxon>Papilionoideae</taxon>
        <taxon>50 kb inversion clade</taxon>
        <taxon>NPAAA clade</taxon>
        <taxon>indigoferoid/millettioid clade</taxon>
        <taxon>Phaseoleae</taxon>
        <taxon>Vigna</taxon>
    </lineage>
</organism>
<evidence type="ECO:0000313" key="1">
    <source>
        <dbReference type="EMBL" id="QCD83312.1"/>
    </source>
</evidence>
<gene>
    <name evidence="1" type="ORF">DEO72_LG2g3656</name>
</gene>
<keyword evidence="2" id="KW-1185">Reference proteome</keyword>